<protein>
    <recommendedName>
        <fullName evidence="3">GAF domain-containing protein</fullName>
    </recommendedName>
</protein>
<evidence type="ECO:0000313" key="1">
    <source>
        <dbReference type="EMBL" id="BES96026.1"/>
    </source>
</evidence>
<evidence type="ECO:0008006" key="3">
    <source>
        <dbReference type="Google" id="ProtNLM"/>
    </source>
</evidence>
<reference evidence="1 2" key="1">
    <citation type="submission" date="2023-09" db="EMBL/GenBank/DDBJ databases">
        <title>Nesidiocoris tenuis whole genome shotgun sequence.</title>
        <authorList>
            <person name="Shibata T."/>
            <person name="Shimoda M."/>
            <person name="Kobayashi T."/>
            <person name="Uehara T."/>
        </authorList>
    </citation>
    <scope>NUCLEOTIDE SEQUENCE [LARGE SCALE GENOMIC DNA]</scope>
    <source>
        <strain evidence="1 2">Japan</strain>
    </source>
</reference>
<name>A0ABN7AUZ9_9HEMI</name>
<dbReference type="Proteomes" id="UP001307889">
    <property type="component" value="Chromosome 6"/>
</dbReference>
<gene>
    <name evidence="1" type="ORF">NTJ_08836</name>
</gene>
<keyword evidence="2" id="KW-1185">Reference proteome</keyword>
<evidence type="ECO:0000313" key="2">
    <source>
        <dbReference type="Proteomes" id="UP001307889"/>
    </source>
</evidence>
<organism evidence="1 2">
    <name type="scientific">Nesidiocoris tenuis</name>
    <dbReference type="NCBI Taxonomy" id="355587"/>
    <lineage>
        <taxon>Eukaryota</taxon>
        <taxon>Metazoa</taxon>
        <taxon>Ecdysozoa</taxon>
        <taxon>Arthropoda</taxon>
        <taxon>Hexapoda</taxon>
        <taxon>Insecta</taxon>
        <taxon>Pterygota</taxon>
        <taxon>Neoptera</taxon>
        <taxon>Paraneoptera</taxon>
        <taxon>Hemiptera</taxon>
        <taxon>Heteroptera</taxon>
        <taxon>Panheteroptera</taxon>
        <taxon>Cimicomorpha</taxon>
        <taxon>Miridae</taxon>
        <taxon>Dicyphina</taxon>
        <taxon>Nesidiocoris</taxon>
    </lineage>
</organism>
<accession>A0ABN7AUZ9</accession>
<dbReference type="EMBL" id="AP028914">
    <property type="protein sequence ID" value="BES96026.1"/>
    <property type="molecule type" value="Genomic_DNA"/>
</dbReference>
<proteinExistence type="predicted"/>
<sequence>MLKFVGISHMSAIIMQPFKAKTVGADLYEGLNSICPGQNSALHSEADCHSLIVIPLFRRLTGDLAGILLCSDGLKEKMKYEILKMKRRPFLLQQRQF</sequence>